<dbReference type="KEGG" id="mci:Mesci_3546"/>
<organism evidence="1 2">
    <name type="scientific">Mesorhizobium ciceri biovar biserrulae (strain HAMBI 2942 / LMG 23838 / WSM1271)</name>
    <dbReference type="NCBI Taxonomy" id="765698"/>
    <lineage>
        <taxon>Bacteria</taxon>
        <taxon>Pseudomonadati</taxon>
        <taxon>Pseudomonadota</taxon>
        <taxon>Alphaproteobacteria</taxon>
        <taxon>Hyphomicrobiales</taxon>
        <taxon>Phyllobacteriaceae</taxon>
        <taxon>Mesorhizobium</taxon>
    </lineage>
</organism>
<proteinExistence type="predicted"/>
<evidence type="ECO:0000313" key="1">
    <source>
        <dbReference type="EMBL" id="ADV12666.1"/>
    </source>
</evidence>
<sequence>MESGCPLTLSPGKALTSWRGRAENLKPRAAKLRGGGIFCFPGKLSHGYFAQRMTPEIGIDFRKGSCAKS</sequence>
<name>E8TKG7_MESCW</name>
<accession>E8TKG7</accession>
<reference evidence="2" key="1">
    <citation type="submission" date="2011-01" db="EMBL/GenBank/DDBJ databases">
        <title>Complete sequence of chromosome of Mesorhizobium ciceri bv. biserrulae WSM1271.</title>
        <authorList>
            <person name="Lucas S."/>
            <person name="Copeland A."/>
            <person name="Lapidus A."/>
            <person name="Cheng J.-F."/>
            <person name="Goodwin L."/>
            <person name="Pitluck S."/>
            <person name="Teshima H."/>
            <person name="Detter J.C."/>
            <person name="Han C."/>
            <person name="Tapia R."/>
            <person name="Land M."/>
            <person name="Hauser L."/>
            <person name="Kyrpides N."/>
            <person name="Ivanova N."/>
            <person name="Nandasena K."/>
            <person name="Reeve W.G."/>
            <person name="Howieson J.G."/>
            <person name="O'Hara G."/>
            <person name="Tiwari R.P."/>
            <person name="Woyke T."/>
        </authorList>
    </citation>
    <scope>NUCLEOTIDE SEQUENCE [LARGE SCALE GENOMIC DNA]</scope>
    <source>
        <strain evidence="2">HAMBI 2942 / LMG 23838 / WSM1271</strain>
    </source>
</reference>
<gene>
    <name evidence="1" type="ordered locus">Mesci_3546</name>
</gene>
<dbReference type="Proteomes" id="UP000007471">
    <property type="component" value="Chromosome"/>
</dbReference>
<dbReference type="HOGENOM" id="CLU_2771086_0_0_5"/>
<dbReference type="EMBL" id="CP002447">
    <property type="protein sequence ID" value="ADV12666.1"/>
    <property type="molecule type" value="Genomic_DNA"/>
</dbReference>
<dbReference type="AlphaFoldDB" id="E8TKG7"/>
<protein>
    <submittedName>
        <fullName evidence="1">Uncharacterized protein</fullName>
    </submittedName>
</protein>
<evidence type="ECO:0000313" key="2">
    <source>
        <dbReference type="Proteomes" id="UP000007471"/>
    </source>
</evidence>
<dbReference type="STRING" id="765698.Mesci_3546"/>